<dbReference type="AlphaFoldDB" id="A0A9P7QWW8"/>
<feature type="compositionally biased region" description="Basic and acidic residues" evidence="1">
    <location>
        <begin position="49"/>
        <end position="58"/>
    </location>
</feature>
<feature type="compositionally biased region" description="Polar residues" evidence="1">
    <location>
        <begin position="9"/>
        <end position="19"/>
    </location>
</feature>
<organism evidence="2 3">
    <name type="scientific">Colletotrichum scovillei</name>
    <dbReference type="NCBI Taxonomy" id="1209932"/>
    <lineage>
        <taxon>Eukaryota</taxon>
        <taxon>Fungi</taxon>
        <taxon>Dikarya</taxon>
        <taxon>Ascomycota</taxon>
        <taxon>Pezizomycotina</taxon>
        <taxon>Sordariomycetes</taxon>
        <taxon>Hypocreomycetidae</taxon>
        <taxon>Glomerellales</taxon>
        <taxon>Glomerellaceae</taxon>
        <taxon>Colletotrichum</taxon>
        <taxon>Colletotrichum acutatum species complex</taxon>
    </lineage>
</organism>
<dbReference type="Proteomes" id="UP000699042">
    <property type="component" value="Unassembled WGS sequence"/>
</dbReference>
<gene>
    <name evidence="2" type="ORF">JMJ77_004387</name>
</gene>
<dbReference type="EMBL" id="JAESDN010000010">
    <property type="protein sequence ID" value="KAG7044929.1"/>
    <property type="molecule type" value="Genomic_DNA"/>
</dbReference>
<evidence type="ECO:0000256" key="1">
    <source>
        <dbReference type="SAM" id="MobiDB-lite"/>
    </source>
</evidence>
<feature type="compositionally biased region" description="Polar residues" evidence="1">
    <location>
        <begin position="101"/>
        <end position="119"/>
    </location>
</feature>
<accession>A0A9P7QWW8</accession>
<feature type="region of interest" description="Disordered" evidence="1">
    <location>
        <begin position="395"/>
        <end position="450"/>
    </location>
</feature>
<keyword evidence="3" id="KW-1185">Reference proteome</keyword>
<proteinExistence type="predicted"/>
<comment type="caution">
    <text evidence="2">The sequence shown here is derived from an EMBL/GenBank/DDBJ whole genome shotgun (WGS) entry which is preliminary data.</text>
</comment>
<feature type="region of interest" description="Disordered" evidence="1">
    <location>
        <begin position="1"/>
        <end position="61"/>
    </location>
</feature>
<evidence type="ECO:0000313" key="2">
    <source>
        <dbReference type="EMBL" id="KAG7044929.1"/>
    </source>
</evidence>
<evidence type="ECO:0000313" key="3">
    <source>
        <dbReference type="Proteomes" id="UP000699042"/>
    </source>
</evidence>
<sequence>MRLFPFTAKTMSRQQSPDDSGSDGVDTHIRDSPAAVSQFPSQPESNSAHAEDGNHQETDVCGPEEAARRLEVEAHERELDEQIRIEIDAQEREAIWRRQVQAESPSNNPQTSQASSQTPPLVIGAPLGKNLTVVEAARRLVAQWEAIHESTLSSTPDAAGPILEELTRARAQLDALTAQQQQHHGEEDTHVPLLYEDSVTTPLNSLQAHKDQAIASRIKFLTDSLQDSSFPPEHANITAAISLYRASRIPYSANWTLIYAGHLVDFAPTYASFTADRAARLARYSRLHGEGWLWIEPPLARDAGCGPSPFFSARKSTFLPETDSTYDMGHYSVTMSFRRMKSLAYCGAEPLLRSMAVSKKRKHEECNDNDEEAAMANLKDWPVVAENEEYDDLDAASDSDLPCFPPRYTRRPKSRTPSSSSRAGIKPPSALRQNRPSRHPHMARDPSAPTLHFRTLLDSGATLPMLYNRDARALGIERGSYAAISRISIETASDTVATWLYEMEVAVVDTVTCEPLVSASSPVWRAEEPMLGGITLVMVNGSSKTGSGSFASPRGGMDAVAKTTAEGGTTFLEKATSLVDMAEGRDYGRLSGLLPFKVCYVQSTPGLRTIWMGEDRRDVLGAHRMPGQMRWAPGTGKVCDPGHPREVWKTVCRDDGGKPAVLRMEHEKAAVISGYGEKGVSLIDVEEKGWKGRSEVTVTDKNGVRARHVIEPRTLNSQREKQRKKVRLFE</sequence>
<feature type="compositionally biased region" description="Polar residues" evidence="1">
    <location>
        <begin position="38"/>
        <end position="48"/>
    </location>
</feature>
<protein>
    <submittedName>
        <fullName evidence="2">Uncharacterized protein</fullName>
    </submittedName>
</protein>
<name>A0A9P7QWW8_9PEZI</name>
<reference evidence="2" key="1">
    <citation type="submission" date="2021-05" db="EMBL/GenBank/DDBJ databases">
        <title>Comparative genomics of three Colletotrichum scovillei strains and genetic complementation revealed genes involved fungal growth and virulence on chili pepper.</title>
        <authorList>
            <person name="Hsieh D.-K."/>
            <person name="Chuang S.-C."/>
            <person name="Chen C.-Y."/>
            <person name="Chao Y.-T."/>
            <person name="Lu M.-Y.J."/>
            <person name="Lee M.-H."/>
            <person name="Shih M.-C."/>
        </authorList>
    </citation>
    <scope>NUCLEOTIDE SEQUENCE</scope>
    <source>
        <strain evidence="2">Coll-153</strain>
    </source>
</reference>
<feature type="region of interest" description="Disordered" evidence="1">
    <location>
        <begin position="99"/>
        <end position="121"/>
    </location>
</feature>